<accession>A0AAW0FBX2</accession>
<organism evidence="2 3">
    <name type="scientific">Cerrena zonata</name>
    <dbReference type="NCBI Taxonomy" id="2478898"/>
    <lineage>
        <taxon>Eukaryota</taxon>
        <taxon>Fungi</taxon>
        <taxon>Dikarya</taxon>
        <taxon>Basidiomycota</taxon>
        <taxon>Agaricomycotina</taxon>
        <taxon>Agaricomycetes</taxon>
        <taxon>Polyporales</taxon>
        <taxon>Cerrenaceae</taxon>
        <taxon>Cerrena</taxon>
    </lineage>
</organism>
<feature type="compositionally biased region" description="Basic and acidic residues" evidence="1">
    <location>
        <begin position="116"/>
        <end position="126"/>
    </location>
</feature>
<feature type="region of interest" description="Disordered" evidence="1">
    <location>
        <begin position="38"/>
        <end position="126"/>
    </location>
</feature>
<reference evidence="2 3" key="1">
    <citation type="submission" date="2022-09" db="EMBL/GenBank/DDBJ databases">
        <authorList>
            <person name="Palmer J.M."/>
        </authorList>
    </citation>
    <scope>NUCLEOTIDE SEQUENCE [LARGE SCALE GENOMIC DNA]</scope>
    <source>
        <strain evidence="2 3">DSM 7382</strain>
    </source>
</reference>
<dbReference type="Proteomes" id="UP001385951">
    <property type="component" value="Unassembled WGS sequence"/>
</dbReference>
<keyword evidence="3" id="KW-1185">Reference proteome</keyword>
<evidence type="ECO:0000256" key="1">
    <source>
        <dbReference type="SAM" id="MobiDB-lite"/>
    </source>
</evidence>
<feature type="compositionally biased region" description="Low complexity" evidence="1">
    <location>
        <begin position="57"/>
        <end position="71"/>
    </location>
</feature>
<gene>
    <name evidence="2" type="ORF">QCA50_021044</name>
</gene>
<dbReference type="EMBL" id="JASBNA010000143">
    <property type="protein sequence ID" value="KAK7676009.1"/>
    <property type="molecule type" value="Genomic_DNA"/>
</dbReference>
<dbReference type="AlphaFoldDB" id="A0AAW0FBX2"/>
<sequence>MDSPHCTRSGLQFSPYRTEEDFGVVKASLNISQPIQEAFEQQWNADELGEPDDLDDFPLNSDDAVTSDLPPLDLPGPSTLPPDVIDKPAALQTHQDLLPSNKDARKKAYRRKKKQEKRERDRAKLEHSLPSPKFKVRAALSHKLAKVAHMRVRSNVVNLRAAQGAWIGVRESAGQGPRSLESLLAEGYDYKEWDGITPFVITDEEDRIFVIFAGRPQDPSYEDDRLAADAVLEDTHAKLQFGSNGCQVLPRPTNGCGKNRRGGFKTANVGISYGGGQKAPGNLCHTKHNQEVLRSFFQQPCIKRLATFANSAFAFFAPKLHEYYRRTLEPLWKRNPHFKHNVPTCILPAASINFGPKSVSYDHLDHNNLAGGLCSITAGGAFDPTKGGHIYLVNLRVIVEFPPGSTILIPSSVIRHGNIPIRAGETRTSFTQYAAGGLFRWVEYGFKTWHQLWETDRVHALAELENRPKKWKEFLELFSKLDELESDHHAVRSRCYPIK</sequence>
<dbReference type="Gene3D" id="3.60.130.30">
    <property type="match status" value="1"/>
</dbReference>
<comment type="caution">
    <text evidence="2">The sequence shown here is derived from an EMBL/GenBank/DDBJ whole genome shotgun (WGS) entry which is preliminary data.</text>
</comment>
<name>A0AAW0FBX2_9APHY</name>
<evidence type="ECO:0000313" key="3">
    <source>
        <dbReference type="Proteomes" id="UP001385951"/>
    </source>
</evidence>
<evidence type="ECO:0000313" key="2">
    <source>
        <dbReference type="EMBL" id="KAK7676009.1"/>
    </source>
</evidence>
<evidence type="ECO:0008006" key="4">
    <source>
        <dbReference type="Google" id="ProtNLM"/>
    </source>
</evidence>
<proteinExistence type="predicted"/>
<feature type="compositionally biased region" description="Basic residues" evidence="1">
    <location>
        <begin position="104"/>
        <end position="115"/>
    </location>
</feature>
<protein>
    <recommendedName>
        <fullName evidence="4">Fe2OG dioxygenase domain-containing protein</fullName>
    </recommendedName>
</protein>
<feature type="compositionally biased region" description="Acidic residues" evidence="1">
    <location>
        <begin position="47"/>
        <end position="56"/>
    </location>
</feature>